<proteinExistence type="predicted"/>
<sequence>MNGLTRWLPWGIIAISIVHTLYAFTMMPGAWGGIARAGVLNGIEGDADREAALWFFYAGMGFLAIGTLALKHVRATGGLPRQVAFYLLGIGGSMVVIEPASGGWAVVVLGLLALEARRRETATG</sequence>
<protein>
    <submittedName>
        <fullName evidence="2">Uncharacterized protein</fullName>
    </submittedName>
</protein>
<dbReference type="Proteomes" id="UP000669179">
    <property type="component" value="Unassembled WGS sequence"/>
</dbReference>
<feature type="transmembrane region" description="Helical" evidence="1">
    <location>
        <begin position="7"/>
        <end position="31"/>
    </location>
</feature>
<gene>
    <name evidence="2" type="ORF">J4573_10535</name>
</gene>
<keyword evidence="1" id="KW-0472">Membrane</keyword>
<feature type="transmembrane region" description="Helical" evidence="1">
    <location>
        <begin position="83"/>
        <end position="114"/>
    </location>
</feature>
<dbReference type="Pfam" id="PF20064">
    <property type="entry name" value="DUF6463"/>
    <property type="match status" value="1"/>
</dbReference>
<keyword evidence="3" id="KW-1185">Reference proteome</keyword>
<dbReference type="EMBL" id="JAGEOJ010000004">
    <property type="protein sequence ID" value="MBO2447525.1"/>
    <property type="molecule type" value="Genomic_DNA"/>
</dbReference>
<evidence type="ECO:0000313" key="3">
    <source>
        <dbReference type="Proteomes" id="UP000669179"/>
    </source>
</evidence>
<name>A0A939P8A8_9ACTN</name>
<dbReference type="AlphaFoldDB" id="A0A939P8A8"/>
<keyword evidence="1" id="KW-0812">Transmembrane</keyword>
<comment type="caution">
    <text evidence="2">The sequence shown here is derived from an EMBL/GenBank/DDBJ whole genome shotgun (WGS) entry which is preliminary data.</text>
</comment>
<evidence type="ECO:0000256" key="1">
    <source>
        <dbReference type="SAM" id="Phobius"/>
    </source>
</evidence>
<reference evidence="2" key="1">
    <citation type="submission" date="2021-03" db="EMBL/GenBank/DDBJ databases">
        <authorList>
            <person name="Kanchanasin P."/>
            <person name="Saeng-In P."/>
            <person name="Phongsopitanun W."/>
            <person name="Yuki M."/>
            <person name="Kudo T."/>
            <person name="Ohkuma M."/>
            <person name="Tanasupawat S."/>
        </authorList>
    </citation>
    <scope>NUCLEOTIDE SEQUENCE</scope>
    <source>
        <strain evidence="2">GKU 128</strain>
    </source>
</reference>
<dbReference type="InterPro" id="IPR045590">
    <property type="entry name" value="DUF6463"/>
</dbReference>
<evidence type="ECO:0000313" key="2">
    <source>
        <dbReference type="EMBL" id="MBO2447525.1"/>
    </source>
</evidence>
<accession>A0A939P8A8</accession>
<dbReference type="RefSeq" id="WP_208255169.1">
    <property type="nucleotide sequence ID" value="NZ_JAGEOJ010000004.1"/>
</dbReference>
<feature type="transmembrane region" description="Helical" evidence="1">
    <location>
        <begin position="51"/>
        <end position="71"/>
    </location>
</feature>
<keyword evidence="1" id="KW-1133">Transmembrane helix</keyword>
<organism evidence="2 3">
    <name type="scientific">Actinomadura barringtoniae</name>
    <dbReference type="NCBI Taxonomy" id="1427535"/>
    <lineage>
        <taxon>Bacteria</taxon>
        <taxon>Bacillati</taxon>
        <taxon>Actinomycetota</taxon>
        <taxon>Actinomycetes</taxon>
        <taxon>Streptosporangiales</taxon>
        <taxon>Thermomonosporaceae</taxon>
        <taxon>Actinomadura</taxon>
    </lineage>
</organism>